<name>A0A438HDE4_VITVI</name>
<evidence type="ECO:0000313" key="3">
    <source>
        <dbReference type="Proteomes" id="UP000288805"/>
    </source>
</evidence>
<accession>A0A438HDE4</accession>
<reference evidence="2 3" key="1">
    <citation type="journal article" date="2018" name="PLoS Genet.">
        <title>Population sequencing reveals clonal diversity and ancestral inbreeding in the grapevine cultivar Chardonnay.</title>
        <authorList>
            <person name="Roach M.J."/>
            <person name="Johnson D.L."/>
            <person name="Bohlmann J."/>
            <person name="van Vuuren H.J."/>
            <person name="Jones S.J."/>
            <person name="Pretorius I.S."/>
            <person name="Schmidt S.A."/>
            <person name="Borneman A.R."/>
        </authorList>
    </citation>
    <scope>NUCLEOTIDE SEQUENCE [LARGE SCALE GENOMIC DNA]</scope>
    <source>
        <strain evidence="3">cv. Chardonnay</strain>
        <tissue evidence="2">Leaf</tissue>
    </source>
</reference>
<organism evidence="2 3">
    <name type="scientific">Vitis vinifera</name>
    <name type="common">Grape</name>
    <dbReference type="NCBI Taxonomy" id="29760"/>
    <lineage>
        <taxon>Eukaryota</taxon>
        <taxon>Viridiplantae</taxon>
        <taxon>Streptophyta</taxon>
        <taxon>Embryophyta</taxon>
        <taxon>Tracheophyta</taxon>
        <taxon>Spermatophyta</taxon>
        <taxon>Magnoliopsida</taxon>
        <taxon>eudicotyledons</taxon>
        <taxon>Gunneridae</taxon>
        <taxon>Pentapetalae</taxon>
        <taxon>rosids</taxon>
        <taxon>Vitales</taxon>
        <taxon>Vitaceae</taxon>
        <taxon>Viteae</taxon>
        <taxon>Vitis</taxon>
    </lineage>
</organism>
<protein>
    <submittedName>
        <fullName evidence="2">Uncharacterized protein</fullName>
    </submittedName>
</protein>
<feature type="coiled-coil region" evidence="1">
    <location>
        <begin position="1"/>
        <end position="80"/>
    </location>
</feature>
<dbReference type="Proteomes" id="UP000288805">
    <property type="component" value="Unassembled WGS sequence"/>
</dbReference>
<evidence type="ECO:0000313" key="2">
    <source>
        <dbReference type="EMBL" id="RVW82482.1"/>
    </source>
</evidence>
<dbReference type="AlphaFoldDB" id="A0A438HDE4"/>
<dbReference type="PANTHER" id="PTHR35712">
    <property type="entry name" value="MYOSIN HEAVY CHAIN-LIKE PROTEIN"/>
    <property type="match status" value="1"/>
</dbReference>
<gene>
    <name evidence="2" type="ORF">CK203_046249</name>
</gene>
<keyword evidence="1" id="KW-0175">Coiled coil</keyword>
<feature type="coiled-coil region" evidence="1">
    <location>
        <begin position="259"/>
        <end position="305"/>
    </location>
</feature>
<dbReference type="EMBL" id="QGNW01000239">
    <property type="protein sequence ID" value="RVW82482.1"/>
    <property type="molecule type" value="Genomic_DNA"/>
</dbReference>
<sequence length="554" mass="63412">MDEKSNDNESLIARIQQLEHERDELRKDIEQLCIQQAGPSYLVVATRMHFQRTAGLEQEIENLKKKVAASTRENLNLQEELSEAYRIKSQLADLHNAERSSVSSWPRPGVMNHGIMTIVQFFAWDAIGIGYDWGPTKEKVALSELVLLLKASNLPKSLALKEFPKPLKAITNMSSKLLGGTQTNPASLNNLFQSPMVFGKGVAKRDLDDDALNLSLISRNVWKFGRNSREGDLGEDDNDDDENLDAEKQIKFFQGCVAAAFAERDHSIMEAEKAKEKEELALQEFNNFQKRIKELESDNLKQKQLNVALQIDLANQEDQNETFKKVINKFFEIRQYSLEAFEDANWDDKCGCLLSDPVEMWSFNTNEETSTSKYIDALEEELEMVRNSVDNLQNKLRVIISHQMFKNRISGLLHYHSQHRLHVVNLLDEGKSHLKSIIDVSNIPGLKNNVIDGMGDASEAFAQAMQEKVAALLLLSQQEERHLLESNVNIVLQKKMEELQRNLLQVTSIWFLFPALQYQDFNSMLPFGYSISYPMNLIARKMIDRKLSCIYDYC</sequence>
<proteinExistence type="predicted"/>
<comment type="caution">
    <text evidence="2">The sequence shown here is derived from an EMBL/GenBank/DDBJ whole genome shotgun (WGS) entry which is preliminary data.</text>
</comment>
<dbReference type="PANTHER" id="PTHR35712:SF1">
    <property type="entry name" value="MYOSIN HEAVY CHAIN-LIKE PROTEIN"/>
    <property type="match status" value="1"/>
</dbReference>
<evidence type="ECO:0000256" key="1">
    <source>
        <dbReference type="SAM" id="Coils"/>
    </source>
</evidence>